<dbReference type="Proteomes" id="UP000564836">
    <property type="component" value="Chromosome"/>
</dbReference>
<evidence type="ECO:0000313" key="2">
    <source>
        <dbReference type="EMBL" id="NYY94411.1"/>
    </source>
</evidence>
<gene>
    <name evidence="4" type="ORF">G6321_00027955</name>
    <name evidence="2" type="ORF">G6321_40280</name>
    <name evidence="3" type="ORF">J4G43_024040</name>
    <name evidence="1" type="ORF">J4G43_26065</name>
</gene>
<reference evidence="1" key="3">
    <citation type="submission" date="2021-03" db="EMBL/GenBank/DDBJ databases">
        <title>Whole Genome Sequence of Bradyrhizobium sp. Strain 144S4.</title>
        <authorList>
            <person name="Bromfield E.S.P."/>
            <person name="Cloutier S."/>
        </authorList>
    </citation>
    <scope>NUCLEOTIDE SEQUENCE [LARGE SCALE GENOMIC DNA]</scope>
    <source>
        <strain evidence="1">144S4</strain>
    </source>
</reference>
<evidence type="ECO:0000313" key="6">
    <source>
        <dbReference type="Proteomes" id="UP000664702"/>
    </source>
</evidence>
<accession>A0A7Z0TS17</accession>
<dbReference type="EMBL" id="CP088280">
    <property type="protein sequence ID" value="UGX98741.1"/>
    <property type="molecule type" value="Genomic_DNA"/>
</dbReference>
<sequence length="74" mass="8077">MAEFFRLSFVFKGTRAEAKALLDELRRKHGVRNAKIGKQLTADEAALLAGAYDEARGALRSVGQTKGFAIVPLE</sequence>
<name>A0A7Z0TS17_9BRAD</name>
<dbReference type="KEGG" id="bban:J4G43_024040"/>
<protein>
    <submittedName>
        <fullName evidence="2">Uncharacterized protein</fullName>
    </submittedName>
</protein>
<reference evidence="2" key="2">
    <citation type="submission" date="2020-06" db="EMBL/GenBank/DDBJ databases">
        <title>Whole Genome Sequence of Bradyrhizobium sp. Strain 323S2.</title>
        <authorList>
            <person name="Bromfield E.S.P."/>
        </authorList>
    </citation>
    <scope>NUCLEOTIDE SEQUENCE [LARGE SCALE GENOMIC DNA]</scope>
    <source>
        <strain evidence="2">323S2</strain>
    </source>
</reference>
<evidence type="ECO:0000313" key="1">
    <source>
        <dbReference type="EMBL" id="MBO1864264.1"/>
    </source>
</evidence>
<dbReference type="EMBL" id="JAGEMI010000001">
    <property type="protein sequence ID" value="MBO1864264.1"/>
    <property type="molecule type" value="Genomic_DNA"/>
</dbReference>
<dbReference type="Proteomes" id="UP000664702">
    <property type="component" value="Chromosome"/>
</dbReference>
<evidence type="ECO:0000313" key="3">
    <source>
        <dbReference type="EMBL" id="UEM17024.1"/>
    </source>
</evidence>
<proteinExistence type="predicted"/>
<organism evidence="2">
    <name type="scientific">Bradyrhizobium barranii subsp. barranii</name>
    <dbReference type="NCBI Taxonomy" id="2823807"/>
    <lineage>
        <taxon>Bacteria</taxon>
        <taxon>Pseudomonadati</taxon>
        <taxon>Pseudomonadota</taxon>
        <taxon>Alphaproteobacteria</taxon>
        <taxon>Hyphomicrobiales</taxon>
        <taxon>Nitrobacteraceae</taxon>
        <taxon>Bradyrhizobium</taxon>
        <taxon>Bradyrhizobium barranii</taxon>
    </lineage>
</organism>
<reference evidence="5 6" key="4">
    <citation type="journal article" date="2022" name="Int. J. Syst. Evol. Microbiol.">
        <title>Strains of Bradyrhizobium barranii sp. nov. associated with legumes native to Canada are symbionts of soybeans and belong to different subspecies (subsp. barranii subsp. nov. and subsp. apii subsp. nov.) and symbiovars (sv. glycinearum and sv. septentrionale).</title>
        <authorList>
            <person name="Bromfield E.S.P."/>
            <person name="Cloutier S."/>
            <person name="Wasai-Hara S."/>
            <person name="Minamisawa K."/>
        </authorList>
    </citation>
    <scope>NUCLEOTIDE SEQUENCE [LARGE SCALE GENOMIC DNA]</scope>
    <source>
        <strain evidence="6">144S4</strain>
        <strain evidence="3 5">323S2</strain>
    </source>
</reference>
<reference evidence="4 5" key="1">
    <citation type="journal article" date="2017" name="Syst. Appl. Microbiol.">
        <title>Soybeans inoculated with root zone soils of Canadian native legumes harbour diverse and novel Bradyrhizobium spp. that possess agricultural potential.</title>
        <authorList>
            <person name="Bromfield E.S.P."/>
            <person name="Cloutier S."/>
            <person name="Tambong J.T."/>
            <person name="Tran Thi T.V."/>
        </authorList>
    </citation>
    <scope>NUCLEOTIDE SEQUENCE [LARGE SCALE GENOMIC DNA]</scope>
    <source>
        <strain evidence="4 5">323S2</strain>
    </source>
</reference>
<evidence type="ECO:0000313" key="5">
    <source>
        <dbReference type="Proteomes" id="UP000564836"/>
    </source>
</evidence>
<dbReference type="EMBL" id="JACBFH010000001">
    <property type="protein sequence ID" value="NYY94411.1"/>
    <property type="molecule type" value="Genomic_DNA"/>
</dbReference>
<evidence type="ECO:0000313" key="4">
    <source>
        <dbReference type="EMBL" id="UGX98741.1"/>
    </source>
</evidence>
<dbReference type="EMBL" id="CP086136">
    <property type="protein sequence ID" value="UEM17024.1"/>
    <property type="molecule type" value="Genomic_DNA"/>
</dbReference>
<dbReference type="AlphaFoldDB" id="A0A7Z0TS17"/>
<dbReference type="RefSeq" id="WP_038945789.1">
    <property type="nucleotide sequence ID" value="NZ_CP086136.1"/>
</dbReference>